<accession>A0A6C0DB52</accession>
<organism evidence="1">
    <name type="scientific">viral metagenome</name>
    <dbReference type="NCBI Taxonomy" id="1070528"/>
    <lineage>
        <taxon>unclassified sequences</taxon>
        <taxon>metagenomes</taxon>
        <taxon>organismal metagenomes</taxon>
    </lineage>
</organism>
<reference evidence="1" key="1">
    <citation type="journal article" date="2020" name="Nature">
        <title>Giant virus diversity and host interactions through global metagenomics.</title>
        <authorList>
            <person name="Schulz F."/>
            <person name="Roux S."/>
            <person name="Paez-Espino D."/>
            <person name="Jungbluth S."/>
            <person name="Walsh D.A."/>
            <person name="Denef V.J."/>
            <person name="McMahon K.D."/>
            <person name="Konstantinidis K.T."/>
            <person name="Eloe-Fadrosh E.A."/>
            <person name="Kyrpides N.C."/>
            <person name="Woyke T."/>
        </authorList>
    </citation>
    <scope>NUCLEOTIDE SEQUENCE</scope>
    <source>
        <strain evidence="1">GVMAG-M-3300023174-137</strain>
    </source>
</reference>
<evidence type="ECO:0000313" key="1">
    <source>
        <dbReference type="EMBL" id="QHT14226.1"/>
    </source>
</evidence>
<dbReference type="EMBL" id="MN739580">
    <property type="protein sequence ID" value="QHT14226.1"/>
    <property type="molecule type" value="Genomic_DNA"/>
</dbReference>
<protein>
    <submittedName>
        <fullName evidence="1">Uncharacterized protein</fullName>
    </submittedName>
</protein>
<proteinExistence type="predicted"/>
<name>A0A6C0DB52_9ZZZZ</name>
<sequence length="1451" mass="166738">MLGINVNNIAEFLPSSIPDLVCWLRPEKSLTRSKTIAEYASEQPELSRRSEIIQQHKNDLSKVVITEIISDTPASVNSFIRDETKSPTAFPELQEFPGKASSFNIGNYVDPQSKQLHTIQLISKRDFELPDNFSYFTSWNGNIKVEYSNISKKIQIYSDLLQNPLTSQIQGSTFVQDTAELIELIIYSRELEPQEKDTLEGYIAYKRNEQFTLHIDHPFLPDLTATEPIFMEIHTKLKSIEDGIQQALGEIDALYNKYKMYNGIISEHGTYKNIAIVALREINQVRRELSKGALYVRKEGLFGLNAVFQVITSQKWDKNPIFTTDTIQSYIDGFTLGNNILQTYINKLRNFNPSNSLLLTPMKGGGDSGSVNTDAVNFYTNLCTINEGVKFDGNDAYNTLQTAHHRKVRDMLEILQEHIQTEIQSYENFNTAIKAWIPITNENNKKYKDTMDKYQKKITEYLKSGDYAYLINLLRKYNTLASNIANGYLYHKCHVVFTRIYVGYIDYIHRACSNYIREIGLIKQRIETCFKQHELVSNPEVEIPILEQIIMNPTQYISTIRPRYIRPMNREISILLGFEYMETKESGEPILDEKMGIVLFFPSKMDIDRTERGFLLNGKEEFIIGDEFTESILSRIHENYRPSIYIESTISDGAELDRMKKNSVTYIAKSLNTLVLPTHGLIPGDFFMIYNISDMPFCVLNSGKTPLRTLIGPQNALLFIYTAGEIPYGYLPWSTNYLPYDTLQDIPRSNYSSLISGLNTDVPKEIYVKETGIPGKFYEPIYDADWNFIEVKRWNDDKVYDIDDVNHVNPYIVNKGVPQSIDSLLLHPKATKKFHITGPIFVRKDSTTGAALLCSAKGIVPNEFGYAKCAQTPIQYIQNTMKIRGAYGDLDLEKKTDMLTRTIPIEPYLSYNLLFTSEFVSPVLNANSKIYTTKLFNPIITADGKFLETDPNFVTTEALGQPYNLYELPTQTYAPIDFKSLIEGEEQDRNQTMVNQHVDNGKQFLISLENDLKIKPAQIKGLGNQTDGVIYSINTLSSEIGNKLRSTTKETIDAEMDSIVEQYNKIMMEFEPQMLQMKETREYQVKLDVLEQSGLSSITKHISQIQEAEQKISVITGMTEVPNIQRLQNRAEVQKTAFISTLDKIRNKLEPKSSGLFMVQKYDISDMGYLFDEANVSVHAVKQIVDNDLLKEIYNAGKEYCNRILESIRIKHDKLKSDRAFARKIALWLGVYPDQNEQQMYLSVKMPTMKKTMEPEMEPDHIFTLYENPFFDRDWPEISNKQQILIDMKTQLSDIFGILKADFPVFEGINNAQQLRDIKGQYDQMSVSIEQKMDTLRANVKVAYTILESASKQINLIEIPKIHDKMNDIRQRVKRIEEKLTALQTLGVIDGDLEKCTTISCEFTRVQLNNNNTMNIDGLLQKIDLMTYRTLVLNMDRYWNDLQIIEHSLII</sequence>